<keyword evidence="6" id="KW-0547">Nucleotide-binding</keyword>
<dbReference type="AlphaFoldDB" id="A0AA37Q6Y3"/>
<comment type="caution">
    <text evidence="8">The sequence shown here is derived from an EMBL/GenBank/DDBJ whole genome shotgun (WGS) entry which is preliminary data.</text>
</comment>
<comment type="cofactor">
    <cofactor evidence="6">
        <name>a divalent metal cation</name>
        <dbReference type="ChEBI" id="CHEBI:60240"/>
    </cofactor>
</comment>
<dbReference type="GO" id="GO:0005524">
    <property type="term" value="F:ATP binding"/>
    <property type="evidence" value="ECO:0007669"/>
    <property type="project" value="UniProtKB-KW"/>
</dbReference>
<dbReference type="GO" id="GO:0051287">
    <property type="term" value="F:NAD binding"/>
    <property type="evidence" value="ECO:0007669"/>
    <property type="project" value="UniProtKB-ARBA"/>
</dbReference>
<keyword evidence="3 6" id="KW-0521">NADP</keyword>
<keyword evidence="2 6" id="KW-0418">Kinase</keyword>
<comment type="similarity">
    <text evidence="6">Belongs to the NAD kinase family.</text>
</comment>
<dbReference type="GO" id="GO:0006741">
    <property type="term" value="P:NADP+ biosynthetic process"/>
    <property type="evidence" value="ECO:0007669"/>
    <property type="project" value="UniProtKB-UniRule"/>
</dbReference>
<feature type="active site" description="Proton acceptor" evidence="6">
    <location>
        <position position="63"/>
    </location>
</feature>
<dbReference type="Gene3D" id="2.60.200.30">
    <property type="entry name" value="Probable inorganic polyphosphate/atp-NAD kinase, domain 2"/>
    <property type="match status" value="1"/>
</dbReference>
<dbReference type="InterPro" id="IPR016064">
    <property type="entry name" value="NAD/diacylglycerol_kinase_sf"/>
</dbReference>
<evidence type="ECO:0000313" key="9">
    <source>
        <dbReference type="Proteomes" id="UP001161325"/>
    </source>
</evidence>
<keyword evidence="6" id="KW-0067">ATP-binding</keyword>
<reference evidence="8" key="1">
    <citation type="submission" date="2022-08" db="EMBL/GenBank/DDBJ databases">
        <title>Draft genome sequencing of Roseisolibacter agri AW1220.</title>
        <authorList>
            <person name="Tobiishi Y."/>
            <person name="Tonouchi A."/>
        </authorList>
    </citation>
    <scope>NUCLEOTIDE SEQUENCE</scope>
    <source>
        <strain evidence="8">AW1220</strain>
    </source>
</reference>
<dbReference type="InterPro" id="IPR017437">
    <property type="entry name" value="ATP-NAD_kinase_PpnK-typ_C"/>
</dbReference>
<keyword evidence="6" id="KW-0963">Cytoplasm</keyword>
<feature type="region of interest" description="Disordered" evidence="7">
    <location>
        <begin position="296"/>
        <end position="324"/>
    </location>
</feature>
<dbReference type="EMBL" id="BRXS01000006">
    <property type="protein sequence ID" value="GLC27414.1"/>
    <property type="molecule type" value="Genomic_DNA"/>
</dbReference>
<keyword evidence="1 6" id="KW-0808">Transferase</keyword>
<dbReference type="InterPro" id="IPR017438">
    <property type="entry name" value="ATP-NAD_kinase_N"/>
</dbReference>
<feature type="binding site" evidence="6">
    <location>
        <begin position="138"/>
        <end position="139"/>
    </location>
    <ligand>
        <name>NAD(+)</name>
        <dbReference type="ChEBI" id="CHEBI:57540"/>
    </ligand>
</feature>
<dbReference type="EC" id="2.7.1.23" evidence="6"/>
<dbReference type="HAMAP" id="MF_00361">
    <property type="entry name" value="NAD_kinase"/>
    <property type="match status" value="1"/>
</dbReference>
<evidence type="ECO:0000256" key="5">
    <source>
        <dbReference type="ARBA" id="ARBA00047925"/>
    </source>
</evidence>
<feature type="binding site" evidence="6">
    <location>
        <position position="149"/>
    </location>
    <ligand>
        <name>NAD(+)</name>
        <dbReference type="ChEBI" id="CHEBI:57540"/>
    </ligand>
</feature>
<evidence type="ECO:0000256" key="6">
    <source>
        <dbReference type="HAMAP-Rule" id="MF_00361"/>
    </source>
</evidence>
<evidence type="ECO:0000256" key="2">
    <source>
        <dbReference type="ARBA" id="ARBA00022777"/>
    </source>
</evidence>
<dbReference type="GO" id="GO:0046872">
    <property type="term" value="F:metal ion binding"/>
    <property type="evidence" value="ECO:0007669"/>
    <property type="project" value="UniProtKB-UniRule"/>
</dbReference>
<feature type="binding site" evidence="6">
    <location>
        <begin position="63"/>
        <end position="64"/>
    </location>
    <ligand>
        <name>NAD(+)</name>
        <dbReference type="ChEBI" id="CHEBI:57540"/>
    </ligand>
</feature>
<comment type="catalytic activity">
    <reaction evidence="5 6">
        <text>NAD(+) + ATP = ADP + NADP(+) + H(+)</text>
        <dbReference type="Rhea" id="RHEA:18629"/>
        <dbReference type="ChEBI" id="CHEBI:15378"/>
        <dbReference type="ChEBI" id="CHEBI:30616"/>
        <dbReference type="ChEBI" id="CHEBI:57540"/>
        <dbReference type="ChEBI" id="CHEBI:58349"/>
        <dbReference type="ChEBI" id="CHEBI:456216"/>
        <dbReference type="EC" id="2.7.1.23"/>
    </reaction>
</comment>
<comment type="function">
    <text evidence="6">Involved in the regulation of the intracellular balance of NAD and NADP, and is a key enzyme in the biosynthesis of NADP. Catalyzes specifically the phosphorylation on 2'-hydroxyl of the adenosine moiety of NAD to yield NADP.</text>
</comment>
<evidence type="ECO:0000256" key="3">
    <source>
        <dbReference type="ARBA" id="ARBA00022857"/>
    </source>
</evidence>
<dbReference type="PANTHER" id="PTHR20275">
    <property type="entry name" value="NAD KINASE"/>
    <property type="match status" value="1"/>
</dbReference>
<proteinExistence type="inferred from homology"/>
<protein>
    <recommendedName>
        <fullName evidence="6">NAD kinase</fullName>
        <ecNumber evidence="6">2.7.1.23</ecNumber>
    </recommendedName>
    <alternativeName>
        <fullName evidence="6">ATP-dependent NAD kinase</fullName>
    </alternativeName>
</protein>
<dbReference type="PANTHER" id="PTHR20275:SF0">
    <property type="entry name" value="NAD KINASE"/>
    <property type="match status" value="1"/>
</dbReference>
<dbReference type="Pfam" id="PF20143">
    <property type="entry name" value="NAD_kinase_C"/>
    <property type="match status" value="1"/>
</dbReference>
<dbReference type="InterPro" id="IPR002504">
    <property type="entry name" value="NADK"/>
</dbReference>
<evidence type="ECO:0000256" key="4">
    <source>
        <dbReference type="ARBA" id="ARBA00023027"/>
    </source>
</evidence>
<dbReference type="RefSeq" id="WP_284351853.1">
    <property type="nucleotide sequence ID" value="NZ_BRXS01000006.1"/>
</dbReference>
<evidence type="ECO:0000256" key="7">
    <source>
        <dbReference type="SAM" id="MobiDB-lite"/>
    </source>
</evidence>
<dbReference type="GO" id="GO:0003951">
    <property type="term" value="F:NAD+ kinase activity"/>
    <property type="evidence" value="ECO:0007669"/>
    <property type="project" value="UniProtKB-UniRule"/>
</dbReference>
<dbReference type="Proteomes" id="UP001161325">
    <property type="component" value="Unassembled WGS sequence"/>
</dbReference>
<dbReference type="Pfam" id="PF01513">
    <property type="entry name" value="NAD_kinase"/>
    <property type="match status" value="1"/>
</dbReference>
<dbReference type="GO" id="GO:0005737">
    <property type="term" value="C:cytoplasm"/>
    <property type="evidence" value="ECO:0007669"/>
    <property type="project" value="UniProtKB-SubCell"/>
</dbReference>
<organism evidence="8 9">
    <name type="scientific">Roseisolibacter agri</name>
    <dbReference type="NCBI Taxonomy" id="2014610"/>
    <lineage>
        <taxon>Bacteria</taxon>
        <taxon>Pseudomonadati</taxon>
        <taxon>Gemmatimonadota</taxon>
        <taxon>Gemmatimonadia</taxon>
        <taxon>Gemmatimonadales</taxon>
        <taxon>Gemmatimonadaceae</taxon>
        <taxon>Roseisolibacter</taxon>
    </lineage>
</organism>
<feature type="binding site" evidence="6">
    <location>
        <position position="168"/>
    </location>
    <ligand>
        <name>NAD(+)</name>
        <dbReference type="ChEBI" id="CHEBI:57540"/>
    </ligand>
</feature>
<comment type="subcellular location">
    <subcellularLocation>
        <location evidence="6">Cytoplasm</location>
    </subcellularLocation>
</comment>
<dbReference type="GO" id="GO:0019674">
    <property type="term" value="P:NAD+ metabolic process"/>
    <property type="evidence" value="ECO:0007669"/>
    <property type="project" value="InterPro"/>
</dbReference>
<keyword evidence="9" id="KW-1185">Reference proteome</keyword>
<sequence length="324" mass="34132">MRLGIVGNSDYGGLPDVMQRLRALVPQLGMSLALEPPLLPFLSDADVFDEHTEVDAVLSLGGDGTLLRAARLLDDRAAPILGVNLGRLGFLTSCDADGLEEGVRRLVERDYHAEPRMALRAAAVDASGRVHARWRSLNDVVLHKGGFARVVRFAVWVDGEPIGAFAADGVVVATPTGSTAYSLSAGGPIVVPTVESIVLTAVSPHTLAIRPLVLPPTAELRLMADDGPEELLVTLDGQPGTTLGESETLVIHRAATPVLIVRFADSSFFARLRTKMGWGGLSERDERSREDAAAALLRQTPASVRAVTGTGGASPTDGLSSGRP</sequence>
<gene>
    <name evidence="6" type="primary">nadK</name>
    <name evidence="8" type="ORF">rosag_39270</name>
</gene>
<feature type="binding site" evidence="6">
    <location>
        <position position="68"/>
    </location>
    <ligand>
        <name>NAD(+)</name>
        <dbReference type="ChEBI" id="CHEBI:57540"/>
    </ligand>
</feature>
<evidence type="ECO:0000256" key="1">
    <source>
        <dbReference type="ARBA" id="ARBA00022679"/>
    </source>
</evidence>
<name>A0AA37Q6Y3_9BACT</name>
<evidence type="ECO:0000313" key="8">
    <source>
        <dbReference type="EMBL" id="GLC27414.1"/>
    </source>
</evidence>
<feature type="binding site" evidence="6">
    <location>
        <begin position="179"/>
        <end position="184"/>
    </location>
    <ligand>
        <name>NAD(+)</name>
        <dbReference type="ChEBI" id="CHEBI:57540"/>
    </ligand>
</feature>
<feature type="binding site" evidence="6">
    <location>
        <position position="238"/>
    </location>
    <ligand>
        <name>NAD(+)</name>
        <dbReference type="ChEBI" id="CHEBI:57540"/>
    </ligand>
</feature>
<comment type="caution">
    <text evidence="6">Lacks conserved residue(s) required for the propagation of feature annotation.</text>
</comment>
<dbReference type="SUPFAM" id="SSF111331">
    <property type="entry name" value="NAD kinase/diacylglycerol kinase-like"/>
    <property type="match status" value="1"/>
</dbReference>
<dbReference type="Gene3D" id="3.40.50.10330">
    <property type="entry name" value="Probable inorganic polyphosphate/atp-NAD kinase, domain 1"/>
    <property type="match status" value="1"/>
</dbReference>
<accession>A0AA37Q6Y3</accession>
<keyword evidence="4 6" id="KW-0520">NAD</keyword>